<name>A0A7K1FPF0_9ACTN</name>
<dbReference type="GO" id="GO:0009103">
    <property type="term" value="P:lipopolysaccharide biosynthetic process"/>
    <property type="evidence" value="ECO:0007669"/>
    <property type="project" value="UniProtKB-ARBA"/>
</dbReference>
<organism evidence="9 10">
    <name type="scientific">Nakamurella alba</name>
    <dbReference type="NCBI Taxonomy" id="2665158"/>
    <lineage>
        <taxon>Bacteria</taxon>
        <taxon>Bacillati</taxon>
        <taxon>Actinomycetota</taxon>
        <taxon>Actinomycetes</taxon>
        <taxon>Nakamurellales</taxon>
        <taxon>Nakamurellaceae</taxon>
        <taxon>Nakamurella</taxon>
    </lineage>
</organism>
<gene>
    <name evidence="9" type="ORF">GIS00_18970</name>
</gene>
<evidence type="ECO:0000256" key="4">
    <source>
        <dbReference type="ARBA" id="ARBA00022679"/>
    </source>
</evidence>
<dbReference type="PANTHER" id="PTHR33908:SF11">
    <property type="entry name" value="MEMBRANE PROTEIN"/>
    <property type="match status" value="1"/>
</dbReference>
<feature type="transmembrane region" description="Helical" evidence="8">
    <location>
        <begin position="21"/>
        <end position="42"/>
    </location>
</feature>
<evidence type="ECO:0000313" key="10">
    <source>
        <dbReference type="Proteomes" id="UP000460221"/>
    </source>
</evidence>
<feature type="transmembrane region" description="Helical" evidence="8">
    <location>
        <begin position="449"/>
        <end position="473"/>
    </location>
</feature>
<feature type="transmembrane region" description="Helical" evidence="8">
    <location>
        <begin position="385"/>
        <end position="403"/>
    </location>
</feature>
<feature type="transmembrane region" description="Helical" evidence="8">
    <location>
        <begin position="160"/>
        <end position="178"/>
    </location>
</feature>
<sequence length="536" mass="57478">MSLRQPAGDPAEPTPAFRRRFRMFGWAATLLFTALSLAYLVVTPTLYAADEFFHYDRVLAAEHGQVFVTPGDFHVSVGAARVKAIVSADEVILGRTTLATSEAPDRSTRDSFDELGGNSRPATGPLNYMAQHPPLYYTLMGSALRVIPGSDSMPGDVEILVLRLLNLLLLIPLPWLSLLTARCLLGSGPVVFACAFLPLLVPGVLRGAVTINNDNLSILIGAVAALCVAKIIRGHDGWKLAAVCAVTCVAASLTKGTVLVLMAAIPGAYVLQAVRTRRLPGAAVIATLSAGALASTAWWIANKIRYGKFSPDAIDPSAFSRYRLPGEPVDMGAFIYKATVVMPARFWGSLGVLEPPAPPYVLTTVLTLAVAAAFVVALRVKRVRIIVLIFAAQLVVFGLSVLYTSWSAYQVTVGISGLQGRYFYPALFSVVFPSIVAVGNLLRRRPRLVVPVVLLVGLILDAWFLLIMFRYLYLIDGSESITTRLETAVRQMLDYAPLPPAGTICLISMGALMGIAGLGMTAKACIRRPKVAAVPE</sequence>
<evidence type="ECO:0000256" key="1">
    <source>
        <dbReference type="ARBA" id="ARBA00004651"/>
    </source>
</evidence>
<keyword evidence="7 8" id="KW-0472">Membrane</keyword>
<feature type="transmembrane region" description="Helical" evidence="8">
    <location>
        <begin position="281"/>
        <end position="301"/>
    </location>
</feature>
<dbReference type="GO" id="GO:0005886">
    <property type="term" value="C:plasma membrane"/>
    <property type="evidence" value="ECO:0007669"/>
    <property type="project" value="UniProtKB-SubCell"/>
</dbReference>
<proteinExistence type="predicted"/>
<evidence type="ECO:0000256" key="6">
    <source>
        <dbReference type="ARBA" id="ARBA00022989"/>
    </source>
</evidence>
<accession>A0A7K1FPF0</accession>
<dbReference type="EMBL" id="WLYK01000008">
    <property type="protein sequence ID" value="MTD16022.1"/>
    <property type="molecule type" value="Genomic_DNA"/>
</dbReference>
<keyword evidence="2" id="KW-1003">Cell membrane</keyword>
<keyword evidence="6 8" id="KW-1133">Transmembrane helix</keyword>
<evidence type="ECO:0000256" key="2">
    <source>
        <dbReference type="ARBA" id="ARBA00022475"/>
    </source>
</evidence>
<dbReference type="RefSeq" id="WP_154770007.1">
    <property type="nucleotide sequence ID" value="NZ_WLYK01000008.1"/>
</dbReference>
<keyword evidence="4" id="KW-0808">Transferase</keyword>
<dbReference type="InterPro" id="IPR018674">
    <property type="entry name" value="DUF2142_membrane"/>
</dbReference>
<comment type="caution">
    <text evidence="9">The sequence shown here is derived from an EMBL/GenBank/DDBJ whole genome shotgun (WGS) entry which is preliminary data.</text>
</comment>
<feature type="transmembrane region" description="Helical" evidence="8">
    <location>
        <begin position="501"/>
        <end position="520"/>
    </location>
</feature>
<evidence type="ECO:0000256" key="5">
    <source>
        <dbReference type="ARBA" id="ARBA00022692"/>
    </source>
</evidence>
<feature type="transmembrane region" description="Helical" evidence="8">
    <location>
        <begin position="360"/>
        <end position="378"/>
    </location>
</feature>
<evidence type="ECO:0000256" key="3">
    <source>
        <dbReference type="ARBA" id="ARBA00022676"/>
    </source>
</evidence>
<reference evidence="9 10" key="1">
    <citation type="submission" date="2019-11" db="EMBL/GenBank/DDBJ databases">
        <authorList>
            <person name="Jiang L.-Q."/>
        </authorList>
    </citation>
    <scope>NUCLEOTIDE SEQUENCE [LARGE SCALE GENOMIC DNA]</scope>
    <source>
        <strain evidence="9 10">YIM 132087</strain>
    </source>
</reference>
<keyword evidence="5 8" id="KW-0812">Transmembrane</keyword>
<feature type="transmembrane region" description="Helical" evidence="8">
    <location>
        <begin position="423"/>
        <end position="442"/>
    </location>
</feature>
<evidence type="ECO:0000313" key="9">
    <source>
        <dbReference type="EMBL" id="MTD16022.1"/>
    </source>
</evidence>
<feature type="transmembrane region" description="Helical" evidence="8">
    <location>
        <begin position="215"/>
        <end position="233"/>
    </location>
</feature>
<dbReference type="PANTHER" id="PTHR33908">
    <property type="entry name" value="MANNOSYLTRANSFERASE YKCB-RELATED"/>
    <property type="match status" value="1"/>
</dbReference>
<dbReference type="GO" id="GO:0016763">
    <property type="term" value="F:pentosyltransferase activity"/>
    <property type="evidence" value="ECO:0007669"/>
    <property type="project" value="TreeGrafter"/>
</dbReference>
<dbReference type="InterPro" id="IPR050297">
    <property type="entry name" value="LipidA_mod_glycosyltrf_83"/>
</dbReference>
<feature type="transmembrane region" description="Helical" evidence="8">
    <location>
        <begin position="190"/>
        <end position="209"/>
    </location>
</feature>
<dbReference type="Pfam" id="PF09913">
    <property type="entry name" value="DUF2142"/>
    <property type="match status" value="1"/>
</dbReference>
<keyword evidence="10" id="KW-1185">Reference proteome</keyword>
<keyword evidence="3" id="KW-0328">Glycosyltransferase</keyword>
<dbReference type="Proteomes" id="UP000460221">
    <property type="component" value="Unassembled WGS sequence"/>
</dbReference>
<evidence type="ECO:0000256" key="8">
    <source>
        <dbReference type="SAM" id="Phobius"/>
    </source>
</evidence>
<protein>
    <submittedName>
        <fullName evidence="9">DUF2142 domain-containing protein</fullName>
    </submittedName>
</protein>
<evidence type="ECO:0000256" key="7">
    <source>
        <dbReference type="ARBA" id="ARBA00023136"/>
    </source>
</evidence>
<dbReference type="AlphaFoldDB" id="A0A7K1FPF0"/>
<comment type="subcellular location">
    <subcellularLocation>
        <location evidence="1">Cell membrane</location>
        <topology evidence="1">Multi-pass membrane protein</topology>
    </subcellularLocation>
</comment>